<evidence type="ECO:0000256" key="3">
    <source>
        <dbReference type="ARBA" id="ARBA00022553"/>
    </source>
</evidence>
<dbReference type="RefSeq" id="WP_354024899.1">
    <property type="nucleotide sequence ID" value="NZ_JBEPSJ010000002.1"/>
</dbReference>
<keyword evidence="10" id="KW-0472">Membrane</keyword>
<evidence type="ECO:0000256" key="6">
    <source>
        <dbReference type="ARBA" id="ARBA00022777"/>
    </source>
</evidence>
<keyword evidence="4" id="KW-0808">Transferase</keyword>
<dbReference type="EMBL" id="JBEPSJ010000002">
    <property type="protein sequence ID" value="MET4582727.1"/>
    <property type="molecule type" value="Genomic_DNA"/>
</dbReference>
<keyword evidence="10" id="KW-1133">Transmembrane helix</keyword>
<protein>
    <recommendedName>
        <fullName evidence="2">histidine kinase</fullName>
        <ecNumber evidence="2">2.7.13.3</ecNumber>
    </recommendedName>
</protein>
<evidence type="ECO:0000256" key="2">
    <source>
        <dbReference type="ARBA" id="ARBA00012438"/>
    </source>
</evidence>
<feature type="region of interest" description="Disordered" evidence="9">
    <location>
        <begin position="341"/>
        <end position="361"/>
    </location>
</feature>
<dbReference type="Gene3D" id="1.20.5.1930">
    <property type="match status" value="1"/>
</dbReference>
<evidence type="ECO:0000256" key="9">
    <source>
        <dbReference type="SAM" id="MobiDB-lite"/>
    </source>
</evidence>
<feature type="compositionally biased region" description="Gly residues" evidence="9">
    <location>
        <begin position="346"/>
        <end position="359"/>
    </location>
</feature>
<evidence type="ECO:0000256" key="4">
    <source>
        <dbReference type="ARBA" id="ARBA00022679"/>
    </source>
</evidence>
<keyword evidence="10" id="KW-0812">Transmembrane</keyword>
<dbReference type="PANTHER" id="PTHR24421">
    <property type="entry name" value="NITRATE/NITRITE SENSOR PROTEIN NARX-RELATED"/>
    <property type="match status" value="1"/>
</dbReference>
<organism evidence="12 13">
    <name type="scientific">Conyzicola nivalis</name>
    <dbReference type="NCBI Taxonomy" id="1477021"/>
    <lineage>
        <taxon>Bacteria</taxon>
        <taxon>Bacillati</taxon>
        <taxon>Actinomycetota</taxon>
        <taxon>Actinomycetes</taxon>
        <taxon>Micrococcales</taxon>
        <taxon>Microbacteriaceae</taxon>
        <taxon>Conyzicola</taxon>
    </lineage>
</organism>
<keyword evidence="3" id="KW-0597">Phosphoprotein</keyword>
<keyword evidence="5" id="KW-0547">Nucleotide-binding</keyword>
<dbReference type="Pfam" id="PF07730">
    <property type="entry name" value="HisKA_3"/>
    <property type="match status" value="1"/>
</dbReference>
<feature type="domain" description="Signal transduction histidine kinase subgroup 3 dimerisation and phosphoacceptor" evidence="11">
    <location>
        <begin position="195"/>
        <end position="260"/>
    </location>
</feature>
<dbReference type="InterPro" id="IPR036890">
    <property type="entry name" value="HATPase_C_sf"/>
</dbReference>
<dbReference type="EC" id="2.7.13.3" evidence="2"/>
<dbReference type="InterPro" id="IPR050482">
    <property type="entry name" value="Sensor_HK_TwoCompSys"/>
</dbReference>
<reference evidence="12 13" key="1">
    <citation type="submission" date="2024-06" db="EMBL/GenBank/DDBJ databases">
        <title>Sorghum-associated microbial communities from plants grown in Nebraska, USA.</title>
        <authorList>
            <person name="Schachtman D."/>
        </authorList>
    </citation>
    <scope>NUCLEOTIDE SEQUENCE [LARGE SCALE GENOMIC DNA]</scope>
    <source>
        <strain evidence="12 13">2857</strain>
    </source>
</reference>
<name>A0ABV2QP14_9MICO</name>
<dbReference type="PANTHER" id="PTHR24421:SF10">
    <property type="entry name" value="NITRATE_NITRITE SENSOR PROTEIN NARQ"/>
    <property type="match status" value="1"/>
</dbReference>
<keyword evidence="8" id="KW-0902">Two-component regulatory system</keyword>
<accession>A0ABV2QP14</accession>
<feature type="transmembrane region" description="Helical" evidence="10">
    <location>
        <begin position="103"/>
        <end position="122"/>
    </location>
</feature>
<evidence type="ECO:0000313" key="12">
    <source>
        <dbReference type="EMBL" id="MET4582727.1"/>
    </source>
</evidence>
<dbReference type="Gene3D" id="3.30.565.10">
    <property type="entry name" value="Histidine kinase-like ATPase, C-terminal domain"/>
    <property type="match status" value="1"/>
</dbReference>
<evidence type="ECO:0000256" key="1">
    <source>
        <dbReference type="ARBA" id="ARBA00000085"/>
    </source>
</evidence>
<comment type="catalytic activity">
    <reaction evidence="1">
        <text>ATP + protein L-histidine = ADP + protein N-phospho-L-histidine.</text>
        <dbReference type="EC" id="2.7.13.3"/>
    </reaction>
</comment>
<keyword evidence="13" id="KW-1185">Reference proteome</keyword>
<dbReference type="CDD" id="cd16917">
    <property type="entry name" value="HATPase_UhpB-NarQ-NarX-like"/>
    <property type="match status" value="1"/>
</dbReference>
<evidence type="ECO:0000256" key="5">
    <source>
        <dbReference type="ARBA" id="ARBA00022741"/>
    </source>
</evidence>
<sequence length="408" mass="42915">MSSNLLKLRPRFEPAVGGVFLVLWLVGEAGRGYGGSGLFVLIAIAAAMAISRVLPVVALAVVASVTLLQVVGLILPPVSTMWPVNLGVLFVAFVVAHEAPKRVAYAALILGVPLSACAGYLLGTRLNRWTGRGADANEIMSFITTSLITLGLYAGAWAIGFALRASLRELRALRLLRTTTEQLDSVEVELMLAHERDRIARDVHDVLAHSLAVVIAQADGARFASVAKPQLTDAAFHAISDAARAALIDVRTLIEGLREEPGDTPQPGLADLDLLFVQLGATGMTVDARHFGDAKAMTPAQELAVYRIVQESLTNSLRHSGGKPSARLSFDWRGPGLALTVTSRGDVGGPQSTGGGHGIRGMKDRARLAGGWLTAGASEEPESEFVVTLFLPTGVERAVEPAQSGAGA</sequence>
<dbReference type="GO" id="GO:0016301">
    <property type="term" value="F:kinase activity"/>
    <property type="evidence" value="ECO:0007669"/>
    <property type="project" value="UniProtKB-KW"/>
</dbReference>
<feature type="transmembrane region" description="Helical" evidence="10">
    <location>
        <begin position="142"/>
        <end position="167"/>
    </location>
</feature>
<feature type="transmembrane region" description="Helical" evidence="10">
    <location>
        <begin position="12"/>
        <end position="27"/>
    </location>
</feature>
<evidence type="ECO:0000256" key="10">
    <source>
        <dbReference type="SAM" id="Phobius"/>
    </source>
</evidence>
<evidence type="ECO:0000256" key="7">
    <source>
        <dbReference type="ARBA" id="ARBA00022840"/>
    </source>
</evidence>
<proteinExistence type="predicted"/>
<feature type="transmembrane region" description="Helical" evidence="10">
    <location>
        <begin position="81"/>
        <end position="96"/>
    </location>
</feature>
<evidence type="ECO:0000313" key="13">
    <source>
        <dbReference type="Proteomes" id="UP001549257"/>
    </source>
</evidence>
<keyword evidence="7" id="KW-0067">ATP-binding</keyword>
<dbReference type="SUPFAM" id="SSF55874">
    <property type="entry name" value="ATPase domain of HSP90 chaperone/DNA topoisomerase II/histidine kinase"/>
    <property type="match status" value="1"/>
</dbReference>
<evidence type="ECO:0000259" key="11">
    <source>
        <dbReference type="Pfam" id="PF07730"/>
    </source>
</evidence>
<evidence type="ECO:0000256" key="8">
    <source>
        <dbReference type="ARBA" id="ARBA00023012"/>
    </source>
</evidence>
<dbReference type="InterPro" id="IPR011712">
    <property type="entry name" value="Sig_transdc_His_kin_sub3_dim/P"/>
</dbReference>
<dbReference type="Proteomes" id="UP001549257">
    <property type="component" value="Unassembled WGS sequence"/>
</dbReference>
<gene>
    <name evidence="12" type="ORF">ABIE21_002237</name>
</gene>
<comment type="caution">
    <text evidence="12">The sequence shown here is derived from an EMBL/GenBank/DDBJ whole genome shotgun (WGS) entry which is preliminary data.</text>
</comment>
<keyword evidence="6 12" id="KW-0418">Kinase</keyword>